<proteinExistence type="predicted"/>
<protein>
    <recommendedName>
        <fullName evidence="1">DUF1989 domain-containing protein</fullName>
    </recommendedName>
</protein>
<dbReference type="RefSeq" id="WP_112376857.1">
    <property type="nucleotide sequence ID" value="NZ_CP030104.1"/>
</dbReference>
<dbReference type="PANTHER" id="PTHR31527:SF0">
    <property type="entry name" value="RE64534P"/>
    <property type="match status" value="1"/>
</dbReference>
<evidence type="ECO:0000313" key="3">
    <source>
        <dbReference type="Proteomes" id="UP000248536"/>
    </source>
</evidence>
<dbReference type="Proteomes" id="UP000248536">
    <property type="component" value="Chromosome"/>
</dbReference>
<dbReference type="PANTHER" id="PTHR31527">
    <property type="entry name" value="RE64534P"/>
    <property type="match status" value="1"/>
</dbReference>
<reference evidence="2 3" key="1">
    <citation type="submission" date="2018-06" db="EMBL/GenBank/DDBJ databases">
        <title>Spongiibacterium sp. HME9304 Genome sequencing and assembly.</title>
        <authorList>
            <person name="Kang H."/>
            <person name="Kim H."/>
            <person name="Joh K."/>
        </authorList>
    </citation>
    <scope>NUCLEOTIDE SEQUENCE [LARGE SCALE GENOMIC DNA]</scope>
    <source>
        <strain evidence="2 3">HME9304</strain>
    </source>
</reference>
<feature type="domain" description="DUF1989" evidence="1">
    <location>
        <begin position="5"/>
        <end position="169"/>
    </location>
</feature>
<dbReference type="EMBL" id="CP030104">
    <property type="protein sequence ID" value="AWX43263.1"/>
    <property type="molecule type" value="Genomic_DNA"/>
</dbReference>
<dbReference type="OrthoDB" id="9772660at2"/>
<name>A0A2Z4LNE2_9FLAO</name>
<dbReference type="AlphaFoldDB" id="A0A2Z4LNE2"/>
<evidence type="ECO:0000259" key="1">
    <source>
        <dbReference type="Pfam" id="PF09347"/>
    </source>
</evidence>
<sequence>MEVCTIEPKSGTALQLNKGQSLKVICPHGEQVADMTAYNATDFKECLSNGKTFDYEETLRLTVGNMLFSNLSNPMLDIIEDTCGIHDFLLAPCCENTMKHFYNIVQDHPSCLDNLYIALKKYEVEKWAIPTAFNIFMNVELDNDRSIKVRPPKAKAGDYIIFKAKMDLIIGLTACSAKDSNGNSFKAIEYQILD</sequence>
<dbReference type="InterPro" id="IPR018959">
    <property type="entry name" value="DUF1989"/>
</dbReference>
<accession>A0A2Z4LNE2</accession>
<dbReference type="Pfam" id="PF09347">
    <property type="entry name" value="DUF1989"/>
    <property type="match status" value="1"/>
</dbReference>
<dbReference type="KEGG" id="spon:HME9304_00250"/>
<gene>
    <name evidence="2" type="ORF">HME9304_00250</name>
</gene>
<organism evidence="2 3">
    <name type="scientific">Flagellimonas maritima</name>
    <dbReference type="NCBI Taxonomy" id="1383885"/>
    <lineage>
        <taxon>Bacteria</taxon>
        <taxon>Pseudomonadati</taxon>
        <taxon>Bacteroidota</taxon>
        <taxon>Flavobacteriia</taxon>
        <taxon>Flavobacteriales</taxon>
        <taxon>Flavobacteriaceae</taxon>
        <taxon>Flagellimonas</taxon>
    </lineage>
</organism>
<keyword evidence="3" id="KW-1185">Reference proteome</keyword>
<evidence type="ECO:0000313" key="2">
    <source>
        <dbReference type="EMBL" id="AWX43263.1"/>
    </source>
</evidence>